<keyword evidence="3" id="KW-1185">Reference proteome</keyword>
<dbReference type="OrthoDB" id="2213137at2759"/>
<reference evidence="2" key="1">
    <citation type="submission" date="2020-06" db="EMBL/GenBank/DDBJ databases">
        <authorList>
            <person name="Onetto C."/>
        </authorList>
    </citation>
    <scope>NUCLEOTIDE SEQUENCE</scope>
</reference>
<organism evidence="2 3">
    <name type="scientific">Aureobasidium uvarum</name>
    <dbReference type="NCBI Taxonomy" id="2773716"/>
    <lineage>
        <taxon>Eukaryota</taxon>
        <taxon>Fungi</taxon>
        <taxon>Dikarya</taxon>
        <taxon>Ascomycota</taxon>
        <taxon>Pezizomycotina</taxon>
        <taxon>Dothideomycetes</taxon>
        <taxon>Dothideomycetidae</taxon>
        <taxon>Dothideales</taxon>
        <taxon>Saccotheciaceae</taxon>
        <taxon>Aureobasidium</taxon>
    </lineage>
</organism>
<proteinExistence type="predicted"/>
<feature type="transmembrane region" description="Helical" evidence="1">
    <location>
        <begin position="62"/>
        <end position="82"/>
    </location>
</feature>
<dbReference type="Proteomes" id="UP000745764">
    <property type="component" value="Unassembled WGS sequence"/>
</dbReference>
<dbReference type="EMBL" id="CAINUL010000015">
    <property type="protein sequence ID" value="CAD0112788.1"/>
    <property type="molecule type" value="Genomic_DNA"/>
</dbReference>
<keyword evidence="1" id="KW-0812">Transmembrane</keyword>
<gene>
    <name evidence="2" type="ORF">AWRI4620_LOCUS7043</name>
</gene>
<sequence>MLISTIGASLEALLIWGFARNTWSLSLFALAFGSTAGGFAVLRPRFAAEIVGDQDEQDNQSLLVFAILTASRGSAIVGSGFIMTSLVHQGSSTRGWGGGETWSNLVIYTGTIMFAASFGAVGGERTLDRTNSDSVGELA</sequence>
<keyword evidence="1" id="KW-0472">Membrane</keyword>
<name>A0A9N8KMT6_9PEZI</name>
<dbReference type="AlphaFoldDB" id="A0A9N8KMT6"/>
<evidence type="ECO:0000313" key="3">
    <source>
        <dbReference type="Proteomes" id="UP000745764"/>
    </source>
</evidence>
<feature type="transmembrane region" description="Helical" evidence="1">
    <location>
        <begin position="23"/>
        <end position="42"/>
    </location>
</feature>
<evidence type="ECO:0008006" key="4">
    <source>
        <dbReference type="Google" id="ProtNLM"/>
    </source>
</evidence>
<feature type="transmembrane region" description="Helical" evidence="1">
    <location>
        <begin position="102"/>
        <end position="121"/>
    </location>
</feature>
<comment type="caution">
    <text evidence="2">The sequence shown here is derived from an EMBL/GenBank/DDBJ whole genome shotgun (WGS) entry which is preliminary data.</text>
</comment>
<keyword evidence="1" id="KW-1133">Transmembrane helix</keyword>
<accession>A0A9N8KMT6</accession>
<protein>
    <recommendedName>
        <fullName evidence="4">Major facilitator superfamily (MFS) profile domain-containing protein</fullName>
    </recommendedName>
</protein>
<evidence type="ECO:0000313" key="2">
    <source>
        <dbReference type="EMBL" id="CAD0112788.1"/>
    </source>
</evidence>
<evidence type="ECO:0000256" key="1">
    <source>
        <dbReference type="SAM" id="Phobius"/>
    </source>
</evidence>